<keyword evidence="5 7" id="KW-1133">Transmembrane helix</keyword>
<reference evidence="9" key="2">
    <citation type="submission" date="2023-01" db="EMBL/GenBank/DDBJ databases">
        <authorList>
            <person name="Sun Q."/>
            <person name="Evtushenko L."/>
        </authorList>
    </citation>
    <scope>NUCLEOTIDE SEQUENCE</scope>
    <source>
        <strain evidence="9">VKM Ac-1069</strain>
    </source>
</reference>
<feature type="transmembrane region" description="Helical" evidence="7">
    <location>
        <begin position="128"/>
        <end position="151"/>
    </location>
</feature>
<protein>
    <submittedName>
        <fullName evidence="9">Taurine ABC transporter permease</fullName>
    </submittedName>
</protein>
<keyword evidence="2 7" id="KW-0813">Transport</keyword>
<keyword evidence="4 7" id="KW-0812">Transmembrane</keyword>
<dbReference type="PANTHER" id="PTHR30151">
    <property type="entry name" value="ALKANE SULFONATE ABC TRANSPORTER-RELATED, MEMBRANE SUBUNIT"/>
    <property type="match status" value="1"/>
</dbReference>
<evidence type="ECO:0000259" key="8">
    <source>
        <dbReference type="PROSITE" id="PS50928"/>
    </source>
</evidence>
<sequence>MSGLRRLPGPGGMSLVVPVAVLVTWQLLTSAGVLDLEFLPPPVEIGRALAVEVMDGELPVDLAHTVAVVLIATAVAGVVGGGLGVALGLVPALRIHVAASFDFLRTIPAIALMPIALLLLGPGPSTELLLAAYAATWPVLVTTAGGVAGVPDRLRDVARTLRLSAARTVGRIVVPAAAASWLAGARVAAIVALHVTVVAEMVMSPAGLGGGLVESLQGLNPPRMWAYVVVCGLVGILLQGLLRRLVPLGLTGRPAGAAGPS</sequence>
<feature type="transmembrane region" description="Helical" evidence="7">
    <location>
        <begin position="62"/>
        <end position="90"/>
    </location>
</feature>
<feature type="domain" description="ABC transmembrane type-1" evidence="8">
    <location>
        <begin position="62"/>
        <end position="246"/>
    </location>
</feature>
<dbReference type="InterPro" id="IPR000515">
    <property type="entry name" value="MetI-like"/>
</dbReference>
<dbReference type="SUPFAM" id="SSF161098">
    <property type="entry name" value="MetI-like"/>
    <property type="match status" value="1"/>
</dbReference>
<dbReference type="CDD" id="cd06261">
    <property type="entry name" value="TM_PBP2"/>
    <property type="match status" value="1"/>
</dbReference>
<evidence type="ECO:0000313" key="10">
    <source>
        <dbReference type="Proteomes" id="UP001143463"/>
    </source>
</evidence>
<accession>A0A9W6L2S0</accession>
<evidence type="ECO:0000256" key="7">
    <source>
        <dbReference type="RuleBase" id="RU363032"/>
    </source>
</evidence>
<feature type="transmembrane region" description="Helical" evidence="7">
    <location>
        <begin position="12"/>
        <end position="34"/>
    </location>
</feature>
<proteinExistence type="inferred from homology"/>
<keyword evidence="10" id="KW-1185">Reference proteome</keyword>
<comment type="similarity">
    <text evidence="7">Belongs to the binding-protein-dependent transport system permease family.</text>
</comment>
<gene>
    <name evidence="9" type="primary">tauC</name>
    <name evidence="9" type="ORF">GCM10017577_30130</name>
</gene>
<comment type="caution">
    <text evidence="9">The sequence shown here is derived from an EMBL/GenBank/DDBJ whole genome shotgun (WGS) entry which is preliminary data.</text>
</comment>
<evidence type="ECO:0000256" key="3">
    <source>
        <dbReference type="ARBA" id="ARBA00022475"/>
    </source>
</evidence>
<keyword evidence="6 7" id="KW-0472">Membrane</keyword>
<evidence type="ECO:0000256" key="4">
    <source>
        <dbReference type="ARBA" id="ARBA00022692"/>
    </source>
</evidence>
<dbReference type="GO" id="GO:0005886">
    <property type="term" value="C:plasma membrane"/>
    <property type="evidence" value="ECO:0007669"/>
    <property type="project" value="UniProtKB-SubCell"/>
</dbReference>
<feature type="transmembrane region" description="Helical" evidence="7">
    <location>
        <begin position="172"/>
        <end position="195"/>
    </location>
</feature>
<evidence type="ECO:0000256" key="5">
    <source>
        <dbReference type="ARBA" id="ARBA00022989"/>
    </source>
</evidence>
<evidence type="ECO:0000256" key="1">
    <source>
        <dbReference type="ARBA" id="ARBA00004651"/>
    </source>
</evidence>
<evidence type="ECO:0000256" key="6">
    <source>
        <dbReference type="ARBA" id="ARBA00023136"/>
    </source>
</evidence>
<dbReference type="Pfam" id="PF00528">
    <property type="entry name" value="BPD_transp_1"/>
    <property type="match status" value="1"/>
</dbReference>
<dbReference type="Gene3D" id="1.10.3720.10">
    <property type="entry name" value="MetI-like"/>
    <property type="match status" value="1"/>
</dbReference>
<dbReference type="GO" id="GO:0055085">
    <property type="term" value="P:transmembrane transport"/>
    <property type="evidence" value="ECO:0007669"/>
    <property type="project" value="InterPro"/>
</dbReference>
<feature type="transmembrane region" description="Helical" evidence="7">
    <location>
        <begin position="224"/>
        <end position="242"/>
    </location>
</feature>
<evidence type="ECO:0000256" key="2">
    <source>
        <dbReference type="ARBA" id="ARBA00022448"/>
    </source>
</evidence>
<dbReference type="PROSITE" id="PS50928">
    <property type="entry name" value="ABC_TM1"/>
    <property type="match status" value="1"/>
</dbReference>
<dbReference type="InterPro" id="IPR035906">
    <property type="entry name" value="MetI-like_sf"/>
</dbReference>
<dbReference type="AlphaFoldDB" id="A0A9W6L2S0"/>
<comment type="subcellular location">
    <subcellularLocation>
        <location evidence="1 7">Cell membrane</location>
        <topology evidence="1 7">Multi-pass membrane protein</topology>
    </subcellularLocation>
</comment>
<feature type="transmembrane region" description="Helical" evidence="7">
    <location>
        <begin position="102"/>
        <end position="122"/>
    </location>
</feature>
<organism evidence="9 10">
    <name type="scientific">Pseudonocardia halophobica</name>
    <dbReference type="NCBI Taxonomy" id="29401"/>
    <lineage>
        <taxon>Bacteria</taxon>
        <taxon>Bacillati</taxon>
        <taxon>Actinomycetota</taxon>
        <taxon>Actinomycetes</taxon>
        <taxon>Pseudonocardiales</taxon>
        <taxon>Pseudonocardiaceae</taxon>
        <taxon>Pseudonocardia</taxon>
    </lineage>
</organism>
<reference evidence="9" key="1">
    <citation type="journal article" date="2014" name="Int. J. Syst. Evol. Microbiol.">
        <title>Complete genome sequence of Corynebacterium casei LMG S-19264T (=DSM 44701T), isolated from a smear-ripened cheese.</title>
        <authorList>
            <consortium name="US DOE Joint Genome Institute (JGI-PGF)"/>
            <person name="Walter F."/>
            <person name="Albersmeier A."/>
            <person name="Kalinowski J."/>
            <person name="Ruckert C."/>
        </authorList>
    </citation>
    <scope>NUCLEOTIDE SEQUENCE</scope>
    <source>
        <strain evidence="9">VKM Ac-1069</strain>
    </source>
</reference>
<dbReference type="PANTHER" id="PTHR30151:SF0">
    <property type="entry name" value="ABC TRANSPORTER PERMEASE PROTEIN MJ0413-RELATED"/>
    <property type="match status" value="1"/>
</dbReference>
<dbReference type="EMBL" id="BSFQ01000011">
    <property type="protein sequence ID" value="GLL11872.1"/>
    <property type="molecule type" value="Genomic_DNA"/>
</dbReference>
<dbReference type="Proteomes" id="UP001143463">
    <property type="component" value="Unassembled WGS sequence"/>
</dbReference>
<name>A0A9W6L2S0_9PSEU</name>
<dbReference type="RefSeq" id="WP_156067538.1">
    <property type="nucleotide sequence ID" value="NZ_BAAAUZ010000008.1"/>
</dbReference>
<evidence type="ECO:0000313" key="9">
    <source>
        <dbReference type="EMBL" id="GLL11872.1"/>
    </source>
</evidence>
<keyword evidence="3" id="KW-1003">Cell membrane</keyword>